<protein>
    <submittedName>
        <fullName evidence="2">Uncharacterized protein</fullName>
    </submittedName>
</protein>
<keyword evidence="3" id="KW-1185">Reference proteome</keyword>
<evidence type="ECO:0000256" key="1">
    <source>
        <dbReference type="SAM" id="MobiDB-lite"/>
    </source>
</evidence>
<feature type="compositionally biased region" description="Basic and acidic residues" evidence="1">
    <location>
        <begin position="181"/>
        <end position="192"/>
    </location>
</feature>
<organism evidence="2">
    <name type="scientific">Oryza meridionalis</name>
    <dbReference type="NCBI Taxonomy" id="40149"/>
    <lineage>
        <taxon>Eukaryota</taxon>
        <taxon>Viridiplantae</taxon>
        <taxon>Streptophyta</taxon>
        <taxon>Embryophyta</taxon>
        <taxon>Tracheophyta</taxon>
        <taxon>Spermatophyta</taxon>
        <taxon>Magnoliopsida</taxon>
        <taxon>Liliopsida</taxon>
        <taxon>Poales</taxon>
        <taxon>Poaceae</taxon>
        <taxon>BOP clade</taxon>
        <taxon>Oryzoideae</taxon>
        <taxon>Oryzeae</taxon>
        <taxon>Oryzinae</taxon>
        <taxon>Oryza</taxon>
    </lineage>
</organism>
<dbReference type="PANTHER" id="PTHR37703:SF2">
    <property type="entry name" value="RWP-RK DOMAIN-CONTAINING PROTEIN"/>
    <property type="match status" value="1"/>
</dbReference>
<dbReference type="HOGENOM" id="CLU_1417200_0_0_1"/>
<evidence type="ECO:0000313" key="3">
    <source>
        <dbReference type="Proteomes" id="UP000008021"/>
    </source>
</evidence>
<dbReference type="AlphaFoldDB" id="A0A0E0FC49"/>
<dbReference type="Proteomes" id="UP000008021">
    <property type="component" value="Chromosome 12"/>
</dbReference>
<feature type="region of interest" description="Disordered" evidence="1">
    <location>
        <begin position="158"/>
        <end position="192"/>
    </location>
</feature>
<reference evidence="2" key="2">
    <citation type="submission" date="2018-05" db="EMBL/GenBank/DDBJ databases">
        <title>OmerRS3 (Oryza meridionalis Reference Sequence Version 3).</title>
        <authorList>
            <person name="Zhang J."/>
            <person name="Kudrna D."/>
            <person name="Lee S."/>
            <person name="Talag J."/>
            <person name="Welchert J."/>
            <person name="Wing R.A."/>
        </authorList>
    </citation>
    <scope>NUCLEOTIDE SEQUENCE [LARGE SCALE GENOMIC DNA]</scope>
    <source>
        <strain evidence="2">cv. OR44</strain>
    </source>
</reference>
<name>A0A0E0FC49_9ORYZ</name>
<accession>A0A0E0FC49</accession>
<dbReference type="Gramene" id="OMERI12G08440.1">
    <property type="protein sequence ID" value="OMERI12G08440.1"/>
    <property type="gene ID" value="OMERI12G08440"/>
</dbReference>
<sequence>MAGGGMFGGAGAFWATRALEVVKRNDSPGLLWKRIKLTTTRKNNAKKRLKRLWQSKREQRGHLDWRRNRQDYSIRIIALCAVCSRSEGCEGAVVDEAMRRVAVVVVAEVGKLMSRRRGCRCANGDEDDESGEAAVREDNTAAAPCRCSGKKSTGDVEMLRRAPLSNATTSGGVDHRQRHCGLREATQRHPKA</sequence>
<dbReference type="PANTHER" id="PTHR37703">
    <property type="entry name" value="RIBOSOMAL PROTEIN L31-RELATED"/>
    <property type="match status" value="1"/>
</dbReference>
<proteinExistence type="predicted"/>
<reference evidence="2" key="1">
    <citation type="submission" date="2015-04" db="UniProtKB">
        <authorList>
            <consortium name="EnsemblPlants"/>
        </authorList>
    </citation>
    <scope>IDENTIFICATION</scope>
</reference>
<evidence type="ECO:0000313" key="2">
    <source>
        <dbReference type="EnsemblPlants" id="OMERI12G08440.1"/>
    </source>
</evidence>
<dbReference type="STRING" id="40149.A0A0E0FC49"/>
<dbReference type="EnsemblPlants" id="OMERI12G08440.1">
    <property type="protein sequence ID" value="OMERI12G08440.1"/>
    <property type="gene ID" value="OMERI12G08440"/>
</dbReference>